<evidence type="ECO:0000256" key="2">
    <source>
        <dbReference type="SAM" id="SignalP"/>
    </source>
</evidence>
<evidence type="ECO:0000256" key="1">
    <source>
        <dbReference type="SAM" id="MobiDB-lite"/>
    </source>
</evidence>
<protein>
    <recommendedName>
        <fullName evidence="3">DUF7492 domain-containing protein</fullName>
    </recommendedName>
</protein>
<feature type="chain" id="PRO_5043799238" description="DUF7492 domain-containing protein" evidence="2">
    <location>
        <begin position="31"/>
        <end position="313"/>
    </location>
</feature>
<accession>A0AAV9VUW7</accession>
<keyword evidence="5" id="KW-1185">Reference proteome</keyword>
<dbReference type="Proteomes" id="UP001370758">
    <property type="component" value="Unassembled WGS sequence"/>
</dbReference>
<sequence length="313" mass="35052">MDSSLKVSSLLGLHHILLILALLTGVGVNGHSWVDELTCASGPFFETDPSLPPSPGYIRNYVGRQSTEIDTLTTFRILDTSSKQPVCAPNTQSPGQLQEFPQLNATQGDLIKASYLENGHIWQTLAGQNGPKASPGIIYWYGTQNPRSDRDFASVREWTADGSGGDGEGFLLAKTDFDDAVCIETGHEDADPQNPRVGGPCSSFFRIPENAEIGKDLTVYWLWDYSEHFGPDPTYTEWYSSCMDIRIFSKEDARRMVEERAKERANGNARRDTEHVSADSTPVKGINRHIRRQQLHNERRNQIGEKKSSWFSW</sequence>
<dbReference type="EMBL" id="JAVHJL010000010">
    <property type="protein sequence ID" value="KAK6496633.1"/>
    <property type="molecule type" value="Genomic_DNA"/>
</dbReference>
<reference evidence="4 5" key="1">
    <citation type="submission" date="2023-08" db="EMBL/GenBank/DDBJ databases">
        <authorList>
            <person name="Palmer J.M."/>
        </authorList>
    </citation>
    <scope>NUCLEOTIDE SEQUENCE [LARGE SCALE GENOMIC DNA]</scope>
    <source>
        <strain evidence="4 5">TWF481</strain>
    </source>
</reference>
<evidence type="ECO:0000313" key="5">
    <source>
        <dbReference type="Proteomes" id="UP001370758"/>
    </source>
</evidence>
<keyword evidence="2" id="KW-0732">Signal</keyword>
<feature type="region of interest" description="Disordered" evidence="1">
    <location>
        <begin position="294"/>
        <end position="313"/>
    </location>
</feature>
<feature type="signal peptide" evidence="2">
    <location>
        <begin position="1"/>
        <end position="30"/>
    </location>
</feature>
<dbReference type="AlphaFoldDB" id="A0AAV9VUW7"/>
<dbReference type="Pfam" id="PF24320">
    <property type="entry name" value="DUF7492"/>
    <property type="match status" value="1"/>
</dbReference>
<feature type="compositionally biased region" description="Basic and acidic residues" evidence="1">
    <location>
        <begin position="261"/>
        <end position="277"/>
    </location>
</feature>
<dbReference type="InterPro" id="IPR055915">
    <property type="entry name" value="DUF7492"/>
</dbReference>
<feature type="compositionally biased region" description="Basic and acidic residues" evidence="1">
    <location>
        <begin position="295"/>
        <end position="313"/>
    </location>
</feature>
<organism evidence="4 5">
    <name type="scientific">Arthrobotrys musiformis</name>
    <dbReference type="NCBI Taxonomy" id="47236"/>
    <lineage>
        <taxon>Eukaryota</taxon>
        <taxon>Fungi</taxon>
        <taxon>Dikarya</taxon>
        <taxon>Ascomycota</taxon>
        <taxon>Pezizomycotina</taxon>
        <taxon>Orbiliomycetes</taxon>
        <taxon>Orbiliales</taxon>
        <taxon>Orbiliaceae</taxon>
        <taxon>Arthrobotrys</taxon>
    </lineage>
</organism>
<comment type="caution">
    <text evidence="4">The sequence shown here is derived from an EMBL/GenBank/DDBJ whole genome shotgun (WGS) entry which is preliminary data.</text>
</comment>
<name>A0AAV9VUW7_9PEZI</name>
<feature type="region of interest" description="Disordered" evidence="1">
    <location>
        <begin position="261"/>
        <end position="281"/>
    </location>
</feature>
<feature type="domain" description="DUF7492" evidence="3">
    <location>
        <begin position="28"/>
        <end position="264"/>
    </location>
</feature>
<gene>
    <name evidence="4" type="ORF">TWF481_001624</name>
</gene>
<evidence type="ECO:0000313" key="4">
    <source>
        <dbReference type="EMBL" id="KAK6496633.1"/>
    </source>
</evidence>
<proteinExistence type="predicted"/>
<evidence type="ECO:0000259" key="3">
    <source>
        <dbReference type="Pfam" id="PF24320"/>
    </source>
</evidence>